<proteinExistence type="predicted"/>
<organism evidence="1 2">
    <name type="scientific">Trifolium pratense</name>
    <name type="common">Red clover</name>
    <dbReference type="NCBI Taxonomy" id="57577"/>
    <lineage>
        <taxon>Eukaryota</taxon>
        <taxon>Viridiplantae</taxon>
        <taxon>Streptophyta</taxon>
        <taxon>Embryophyta</taxon>
        <taxon>Tracheophyta</taxon>
        <taxon>Spermatophyta</taxon>
        <taxon>Magnoliopsida</taxon>
        <taxon>eudicotyledons</taxon>
        <taxon>Gunneridae</taxon>
        <taxon>Pentapetalae</taxon>
        <taxon>rosids</taxon>
        <taxon>fabids</taxon>
        <taxon>Fabales</taxon>
        <taxon>Fabaceae</taxon>
        <taxon>Papilionoideae</taxon>
        <taxon>50 kb inversion clade</taxon>
        <taxon>NPAAA clade</taxon>
        <taxon>Hologalegina</taxon>
        <taxon>IRL clade</taxon>
        <taxon>Trifolieae</taxon>
        <taxon>Trifolium</taxon>
    </lineage>
</organism>
<accession>A0ACB0JQE7</accession>
<evidence type="ECO:0000313" key="1">
    <source>
        <dbReference type="EMBL" id="CAJ2645647.1"/>
    </source>
</evidence>
<sequence>MPARCVEMELHIFLNGDGPSKEFNDFCTKLAGLTWDFMWNNLTSAIPKEIGNITSLKLLLLDNNNLSGYLPPEFSELYSSAIFSNFRFLYQILLYLRSLFSFSRSAMKVESCYKIKSDEKHQLTSSGNSGKTAEMLFLLTFGEEDLHHGKLNACEVSLGGRLNSINVEDMKFFERMKLGVTVSIHSLDERASADHIRSNVPLLGWMEKTASEYHLSFIMILSSMYNWA</sequence>
<comment type="caution">
    <text evidence="1">The sequence shown here is derived from an EMBL/GenBank/DDBJ whole genome shotgun (WGS) entry which is preliminary data.</text>
</comment>
<evidence type="ECO:0000313" key="2">
    <source>
        <dbReference type="Proteomes" id="UP001177021"/>
    </source>
</evidence>
<dbReference type="EMBL" id="CASHSV030000098">
    <property type="protein sequence ID" value="CAJ2645647.1"/>
    <property type="molecule type" value="Genomic_DNA"/>
</dbReference>
<gene>
    <name evidence="1" type="ORF">MILVUS5_LOCUS14504</name>
</gene>
<keyword evidence="2" id="KW-1185">Reference proteome</keyword>
<reference evidence="1" key="1">
    <citation type="submission" date="2023-10" db="EMBL/GenBank/DDBJ databases">
        <authorList>
            <person name="Rodriguez Cubillos JULIANA M."/>
            <person name="De Vega J."/>
        </authorList>
    </citation>
    <scope>NUCLEOTIDE SEQUENCE</scope>
</reference>
<name>A0ACB0JQE7_TRIPR</name>
<dbReference type="Proteomes" id="UP001177021">
    <property type="component" value="Unassembled WGS sequence"/>
</dbReference>
<protein>
    <submittedName>
        <fullName evidence="1">Uncharacterized protein</fullName>
    </submittedName>
</protein>